<dbReference type="EMBL" id="CP050804">
    <property type="protein sequence ID" value="QJC22471.1"/>
    <property type="molecule type" value="Genomic_DNA"/>
</dbReference>
<feature type="transmembrane region" description="Helical" evidence="8">
    <location>
        <begin position="511"/>
        <end position="535"/>
    </location>
</feature>
<feature type="transmembrane region" description="Helical" evidence="8">
    <location>
        <begin position="394"/>
        <end position="411"/>
    </location>
</feature>
<dbReference type="Proteomes" id="UP000502298">
    <property type="component" value="Chromosome"/>
</dbReference>
<evidence type="ECO:0000313" key="11">
    <source>
        <dbReference type="Proteomes" id="UP000502298"/>
    </source>
</evidence>
<dbReference type="SMART" id="SM00220">
    <property type="entry name" value="S_TKc"/>
    <property type="match status" value="1"/>
</dbReference>
<dbReference type="RefSeq" id="WP_168918393.1">
    <property type="nucleotide sequence ID" value="NZ_CP050804.1"/>
</dbReference>
<dbReference type="Gene3D" id="3.30.200.20">
    <property type="entry name" value="Phosphorylase Kinase, domain 1"/>
    <property type="match status" value="1"/>
</dbReference>
<keyword evidence="4 7" id="KW-0547">Nucleotide-binding</keyword>
<keyword evidence="8" id="KW-0472">Membrane</keyword>
<dbReference type="KEGG" id="arca:HC352_08105"/>
<evidence type="ECO:0000259" key="9">
    <source>
        <dbReference type="PROSITE" id="PS50011"/>
    </source>
</evidence>
<reference evidence="10 11" key="1">
    <citation type="submission" date="2020-03" db="EMBL/GenBank/DDBJ databases">
        <title>Complete genome of Arcanobacterium buesumensis sp. nov. strain 2701.</title>
        <authorList>
            <person name="Borowiak M."/>
            <person name="Alssahen M."/>
            <person name="Laemmler C."/>
            <person name="Malorny B."/>
            <person name="Hassan A."/>
            <person name="Prenger-Berninghoff E."/>
            <person name="Ploetz M."/>
            <person name="Abdulmawjood A."/>
        </authorList>
    </citation>
    <scope>NUCLEOTIDE SEQUENCE [LARGE SCALE GENOMIC DNA]</scope>
    <source>
        <strain evidence="10 11">2701</strain>
    </source>
</reference>
<accession>A0A6H2EN23</accession>
<evidence type="ECO:0000256" key="2">
    <source>
        <dbReference type="ARBA" id="ARBA00022527"/>
    </source>
</evidence>
<proteinExistence type="predicted"/>
<dbReference type="Gene3D" id="1.10.510.10">
    <property type="entry name" value="Transferase(Phosphotransferase) domain 1"/>
    <property type="match status" value="1"/>
</dbReference>
<keyword evidence="8" id="KW-1133">Transmembrane helix</keyword>
<evidence type="ECO:0000313" key="10">
    <source>
        <dbReference type="EMBL" id="QJC22471.1"/>
    </source>
</evidence>
<protein>
    <recommendedName>
        <fullName evidence="1">non-specific serine/threonine protein kinase</fullName>
        <ecNumber evidence="1">2.7.11.1</ecNumber>
    </recommendedName>
</protein>
<feature type="transmembrane region" description="Helical" evidence="8">
    <location>
        <begin position="470"/>
        <end position="490"/>
    </location>
</feature>
<keyword evidence="11" id="KW-1185">Reference proteome</keyword>
<evidence type="ECO:0000256" key="6">
    <source>
        <dbReference type="ARBA" id="ARBA00022840"/>
    </source>
</evidence>
<dbReference type="AlphaFoldDB" id="A0A6H2EN23"/>
<dbReference type="EC" id="2.7.11.1" evidence="1"/>
<evidence type="ECO:0000256" key="1">
    <source>
        <dbReference type="ARBA" id="ARBA00012513"/>
    </source>
</evidence>
<dbReference type="GO" id="GO:0005524">
    <property type="term" value="F:ATP binding"/>
    <property type="evidence" value="ECO:0007669"/>
    <property type="project" value="UniProtKB-UniRule"/>
</dbReference>
<keyword evidence="2 10" id="KW-0723">Serine/threonine-protein kinase</keyword>
<dbReference type="SUPFAM" id="SSF56112">
    <property type="entry name" value="Protein kinase-like (PK-like)"/>
    <property type="match status" value="1"/>
</dbReference>
<dbReference type="PROSITE" id="PS00107">
    <property type="entry name" value="PROTEIN_KINASE_ATP"/>
    <property type="match status" value="1"/>
</dbReference>
<dbReference type="GO" id="GO:0004674">
    <property type="term" value="F:protein serine/threonine kinase activity"/>
    <property type="evidence" value="ECO:0007669"/>
    <property type="project" value="UniProtKB-KW"/>
</dbReference>
<keyword evidence="6 7" id="KW-0067">ATP-binding</keyword>
<feature type="transmembrane region" description="Helical" evidence="8">
    <location>
        <begin position="432"/>
        <end position="458"/>
    </location>
</feature>
<organism evidence="10 11">
    <name type="scientific">Arcanobacterium buesumense</name>
    <dbReference type="NCBI Taxonomy" id="2722751"/>
    <lineage>
        <taxon>Bacteria</taxon>
        <taxon>Bacillati</taxon>
        <taxon>Actinomycetota</taxon>
        <taxon>Actinomycetes</taxon>
        <taxon>Actinomycetales</taxon>
        <taxon>Actinomycetaceae</taxon>
        <taxon>Arcanobacterium</taxon>
    </lineage>
</organism>
<dbReference type="PROSITE" id="PS50011">
    <property type="entry name" value="PROTEIN_KINASE_DOM"/>
    <property type="match status" value="1"/>
</dbReference>
<sequence length="557" mass="61258">MRERGELSGYKLIKRIGFGGMSTVYEAESPSGQRVALKRMNPALLDDPHGRQRLIREVRMLQRVSSPHVAQILDVEFDDDVFIVTELIDGPTLEADVGDHGIFADSDLVELAHELVGALRSVHQVGVLHRDIKPSNVMIGPQGIVLIDFGISQAIDSTRLTQPGSLAHTPGYVDPRIIAGEDPDEAADWWALVAVIGFAVSGHPLFHGSPVAIMRQVMRGEADFTGVDPDVARVLRAALAPDLSQRLTIDDFLRALDRPQEFVESLAEEATRVVEIPAVIDETPDFSETPVGDEESTRVVTVDSFSADDEVARTLIAQPPARFSSFPLDPTFGPDLSFPPDPSFRPDDDNEVAEWESFIEHRPVLHHYRLLWVLASLALAVLAGWQVIVASALSGVAFIVFFVIGGLWEHAQARERRGKTGMFPVVIRTPLVLIHAVFMCVIGAVVGGVGGFGSVWFADRLIAHDAAIDIRILFAMAMCVCLILMWQVDWGRMARIGWRVTIRNIAPTSGYYFFWCLIALIALCVAIFVVAVAPISGIQGDLFDLFVHGARSMRFNY</sequence>
<gene>
    <name evidence="10" type="ORF">HC352_08105</name>
</gene>
<dbReference type="PANTHER" id="PTHR43289:SF6">
    <property type="entry name" value="SERINE_THREONINE-PROTEIN KINASE NEKL-3"/>
    <property type="match status" value="1"/>
</dbReference>
<dbReference type="InterPro" id="IPR011009">
    <property type="entry name" value="Kinase-like_dom_sf"/>
</dbReference>
<dbReference type="CDD" id="cd14014">
    <property type="entry name" value="STKc_PknB_like"/>
    <property type="match status" value="1"/>
</dbReference>
<evidence type="ECO:0000256" key="3">
    <source>
        <dbReference type="ARBA" id="ARBA00022679"/>
    </source>
</evidence>
<keyword evidence="5 10" id="KW-0418">Kinase</keyword>
<dbReference type="InterPro" id="IPR017441">
    <property type="entry name" value="Protein_kinase_ATP_BS"/>
</dbReference>
<dbReference type="InterPro" id="IPR000719">
    <property type="entry name" value="Prot_kinase_dom"/>
</dbReference>
<dbReference type="InterPro" id="IPR008271">
    <property type="entry name" value="Ser/Thr_kinase_AS"/>
</dbReference>
<dbReference type="PANTHER" id="PTHR43289">
    <property type="entry name" value="MITOGEN-ACTIVATED PROTEIN KINASE KINASE KINASE 20-RELATED"/>
    <property type="match status" value="1"/>
</dbReference>
<dbReference type="PROSITE" id="PS00108">
    <property type="entry name" value="PROTEIN_KINASE_ST"/>
    <property type="match status" value="1"/>
</dbReference>
<name>A0A6H2EN23_9ACTO</name>
<evidence type="ECO:0000256" key="7">
    <source>
        <dbReference type="PROSITE-ProRule" id="PRU10141"/>
    </source>
</evidence>
<keyword evidence="3" id="KW-0808">Transferase</keyword>
<dbReference type="Pfam" id="PF00069">
    <property type="entry name" value="Pkinase"/>
    <property type="match status" value="1"/>
</dbReference>
<feature type="binding site" evidence="7">
    <location>
        <position position="38"/>
    </location>
    <ligand>
        <name>ATP</name>
        <dbReference type="ChEBI" id="CHEBI:30616"/>
    </ligand>
</feature>
<evidence type="ECO:0000256" key="5">
    <source>
        <dbReference type="ARBA" id="ARBA00022777"/>
    </source>
</evidence>
<evidence type="ECO:0000256" key="8">
    <source>
        <dbReference type="SAM" id="Phobius"/>
    </source>
</evidence>
<feature type="domain" description="Protein kinase" evidence="9">
    <location>
        <begin position="10"/>
        <end position="263"/>
    </location>
</feature>
<keyword evidence="8" id="KW-0812">Transmembrane</keyword>
<evidence type="ECO:0000256" key="4">
    <source>
        <dbReference type="ARBA" id="ARBA00022741"/>
    </source>
</evidence>